<evidence type="ECO:0000256" key="2">
    <source>
        <dbReference type="ARBA" id="ARBA00023016"/>
    </source>
</evidence>
<evidence type="ECO:0000313" key="7">
    <source>
        <dbReference type="Proteomes" id="UP000019087"/>
    </source>
</evidence>
<dbReference type="GO" id="GO:0006457">
    <property type="term" value="P:protein folding"/>
    <property type="evidence" value="ECO:0007669"/>
    <property type="project" value="InterPro"/>
</dbReference>
<reference evidence="6 7" key="1">
    <citation type="journal article" date="2013" name="BMC Genomics">
        <title>Comparative analysis of genome sequences from four strains of the Buchnera aphidicola Mp endosymbion of the green peach aphid, Myzus persicae.</title>
        <authorList>
            <person name="Jiang Z."/>
            <person name="Jones D.H."/>
            <person name="Khuri S."/>
            <person name="Tsinoremas N.F."/>
            <person name="Wyss T."/>
            <person name="Jander G."/>
            <person name="Wilson A.C."/>
        </authorList>
    </citation>
    <scope>NUCLEOTIDE SEQUENCE [LARGE SCALE GENOMIC DNA]</scope>
    <source>
        <strain evidence="7">str. USDA (Myzus persicae)</strain>
    </source>
</reference>
<dbReference type="KEGG" id="bapu:BUMPUSDA_CDS00410"/>
<dbReference type="PRINTS" id="PR00773">
    <property type="entry name" value="GRPEPROTEIN"/>
</dbReference>
<dbReference type="EMBL" id="CP002697">
    <property type="protein sequence ID" value="AHG60188.1"/>
    <property type="molecule type" value="Genomic_DNA"/>
</dbReference>
<proteinExistence type="inferred from homology"/>
<dbReference type="SUPFAM" id="SSF51064">
    <property type="entry name" value="Head domain of nucleotide exchange factor GrpE"/>
    <property type="match status" value="1"/>
</dbReference>
<keyword evidence="3 4" id="KW-0143">Chaperone</keyword>
<dbReference type="HAMAP" id="MF_01151">
    <property type="entry name" value="GrpE"/>
    <property type="match status" value="1"/>
</dbReference>
<comment type="function">
    <text evidence="4">Participates actively in the response to hyperosmotic and heat shock by preventing the aggregation of stress-denatured proteins, in association with DnaK and GrpE. It is the nucleotide exchange factor for DnaK and may function as a thermosensor. Unfolded proteins bind initially to DnaJ; upon interaction with the DnaJ-bound protein, DnaK hydrolyzes its bound ATP, resulting in the formation of a stable complex. GrpE releases ADP from DnaK; ATP binding to DnaK triggers the release of the substrate protein, thus completing the reaction cycle. Several rounds of ATP-dependent interactions between DnaJ, DnaK and GrpE are required for fully efficient folding.</text>
</comment>
<sequence>MNTEQKQYNNEKDIKQINTEEKIDSITMLQQKEINDLTSQIVQNKQKIDDIELRKLAKIENIKKNTKEQIKKRNNIEKEIFLKKIIPAIDALEDILSLSNTLNIKDKPLIKGIELTLNSLFNILLKLGVKMEGTKNDIFNSEIHDIIETKSSEKISDNHIISVHKKGLIFNKILLRKATVTISKK</sequence>
<dbReference type="RefSeq" id="WP_025368829.1">
    <property type="nucleotide sequence ID" value="NZ_CP002697.1"/>
</dbReference>
<dbReference type="GO" id="GO:0000774">
    <property type="term" value="F:adenyl-nucleotide exchange factor activity"/>
    <property type="evidence" value="ECO:0007669"/>
    <property type="project" value="InterPro"/>
</dbReference>
<evidence type="ECO:0000256" key="5">
    <source>
        <dbReference type="SAM" id="Coils"/>
    </source>
</evidence>
<dbReference type="GO" id="GO:0005737">
    <property type="term" value="C:cytoplasm"/>
    <property type="evidence" value="ECO:0007669"/>
    <property type="project" value="UniProtKB-SubCell"/>
</dbReference>
<feature type="coiled-coil region" evidence="5">
    <location>
        <begin position="34"/>
        <end position="79"/>
    </location>
</feature>
<comment type="similarity">
    <text evidence="1 4">Belongs to the GrpE family.</text>
</comment>
<dbReference type="InterPro" id="IPR013805">
    <property type="entry name" value="GrpE_CC"/>
</dbReference>
<evidence type="ECO:0000256" key="4">
    <source>
        <dbReference type="HAMAP-Rule" id="MF_01151"/>
    </source>
</evidence>
<dbReference type="HOGENOM" id="CLU_057217_6_0_6"/>
<gene>
    <name evidence="6" type="primary">grpe</name>
    <name evidence="4" type="synonym">grpE</name>
    <name evidence="6" type="ORF">BUMPUSDA_CDS00410</name>
</gene>
<dbReference type="InterPro" id="IPR009012">
    <property type="entry name" value="GrpE_head"/>
</dbReference>
<dbReference type="GO" id="GO:0051087">
    <property type="term" value="F:protein-folding chaperone binding"/>
    <property type="evidence" value="ECO:0007669"/>
    <property type="project" value="InterPro"/>
</dbReference>
<name>W0P577_BUCMP</name>
<dbReference type="AlphaFoldDB" id="W0P577"/>
<dbReference type="GO" id="GO:0042803">
    <property type="term" value="F:protein homodimerization activity"/>
    <property type="evidence" value="ECO:0007669"/>
    <property type="project" value="InterPro"/>
</dbReference>
<evidence type="ECO:0000313" key="6">
    <source>
        <dbReference type="EMBL" id="AHG60188.1"/>
    </source>
</evidence>
<dbReference type="Gene3D" id="2.30.22.10">
    <property type="entry name" value="Head domain of nucleotide exchange factor GrpE"/>
    <property type="match status" value="1"/>
</dbReference>
<organism evidence="6 7">
    <name type="scientific">Buchnera aphidicola str. USDA</name>
    <name type="common">Myzus persicae</name>
    <dbReference type="NCBI Taxonomy" id="1009856"/>
    <lineage>
        <taxon>Bacteria</taxon>
        <taxon>Pseudomonadati</taxon>
        <taxon>Pseudomonadota</taxon>
        <taxon>Gammaproteobacteria</taxon>
        <taxon>Enterobacterales</taxon>
        <taxon>Erwiniaceae</taxon>
        <taxon>Buchnera</taxon>
    </lineage>
</organism>
<dbReference type="Proteomes" id="UP000019087">
    <property type="component" value="Chromosome"/>
</dbReference>
<comment type="subcellular location">
    <subcellularLocation>
        <location evidence="4">Cytoplasm</location>
    </subcellularLocation>
</comment>
<evidence type="ECO:0000256" key="1">
    <source>
        <dbReference type="ARBA" id="ARBA00009054"/>
    </source>
</evidence>
<keyword evidence="5" id="KW-0175">Coiled coil</keyword>
<keyword evidence="4" id="KW-0963">Cytoplasm</keyword>
<keyword evidence="2 4" id="KW-0346">Stress response</keyword>
<protein>
    <recommendedName>
        <fullName evidence="4">Protein GrpE</fullName>
    </recommendedName>
    <alternativeName>
        <fullName evidence="4">HSP-70 cofactor</fullName>
    </alternativeName>
</protein>
<dbReference type="SUPFAM" id="SSF58014">
    <property type="entry name" value="Coiled-coil domain of nucleotide exchange factor GrpE"/>
    <property type="match status" value="1"/>
</dbReference>
<dbReference type="Gene3D" id="3.90.20.20">
    <property type="match status" value="1"/>
</dbReference>
<dbReference type="InterPro" id="IPR000740">
    <property type="entry name" value="GrpE"/>
</dbReference>
<evidence type="ECO:0000256" key="3">
    <source>
        <dbReference type="ARBA" id="ARBA00023186"/>
    </source>
</evidence>
<accession>W0P577</accession>
<dbReference type="Pfam" id="PF01025">
    <property type="entry name" value="GrpE"/>
    <property type="match status" value="1"/>
</dbReference>
<dbReference type="PATRIC" id="fig|1009856.3.peg.176"/>
<comment type="subunit">
    <text evidence="4">Homodimer.</text>
</comment>